<name>L0JLJ6_NATP1</name>
<accession>L0JLJ6</accession>
<proteinExistence type="predicted"/>
<organism evidence="1 2">
    <name type="scientific">Natrinema pellirubrum (strain DSM 15624 / CIP 106293 / JCM 10476 / NCIMB 786 / 157)</name>
    <dbReference type="NCBI Taxonomy" id="797303"/>
    <lineage>
        <taxon>Archaea</taxon>
        <taxon>Methanobacteriati</taxon>
        <taxon>Methanobacteriota</taxon>
        <taxon>Stenosarchaea group</taxon>
        <taxon>Halobacteria</taxon>
        <taxon>Halobacteriales</taxon>
        <taxon>Natrialbaceae</taxon>
        <taxon>Natrinema</taxon>
    </lineage>
</organism>
<dbReference type="EMBL" id="CP003372">
    <property type="protein sequence ID" value="AGB31718.1"/>
    <property type="molecule type" value="Genomic_DNA"/>
</dbReference>
<dbReference type="GeneID" id="14332585"/>
<dbReference type="RefSeq" id="WP_015298938.1">
    <property type="nucleotide sequence ID" value="NC_019962.1"/>
</dbReference>
<evidence type="ECO:0000313" key="2">
    <source>
        <dbReference type="Proteomes" id="UP000010843"/>
    </source>
</evidence>
<dbReference type="KEGG" id="npe:Natpe_1844"/>
<dbReference type="eggNOG" id="arCOG05783">
    <property type="taxonomic scope" value="Archaea"/>
</dbReference>
<dbReference type="OrthoDB" id="202016at2157"/>
<dbReference type="Proteomes" id="UP000010843">
    <property type="component" value="Chromosome"/>
</dbReference>
<protein>
    <submittedName>
        <fullName evidence="1">Uncharacterized protein</fullName>
    </submittedName>
</protein>
<sequence length="172" mass="19382">MATTSPHTTVAVFETDVSSTDAEETLVKTDAEMADATAEKLVYYPYRVFEFDLHAEALLDEFDDRVYCGVDLCNNKEMFIDESPDPTETVIAEDAVVPTADESIDPERTARRHLVNLARKELRIGSAPDLTVVDDIRIYRPFHVVTCTTTAEQQLTYIVDAVTGEFHRIYLN</sequence>
<reference evidence="2" key="1">
    <citation type="submission" date="2012-02" db="EMBL/GenBank/DDBJ databases">
        <title>Complete sequence of chromosome of Natrinema pellirubrum DSM 15624.</title>
        <authorList>
            <person name="Lucas S."/>
            <person name="Han J."/>
            <person name="Lapidus A."/>
            <person name="Cheng J.-F."/>
            <person name="Goodwin L."/>
            <person name="Pitluck S."/>
            <person name="Peters L."/>
            <person name="Teshima H."/>
            <person name="Detter J.C."/>
            <person name="Han C."/>
            <person name="Tapia R."/>
            <person name="Land M."/>
            <person name="Hauser L."/>
            <person name="Kyrpides N."/>
            <person name="Ivanova N."/>
            <person name="Pagani I."/>
            <person name="Sproer C."/>
            <person name="Anderson I."/>
            <person name="Woyke T."/>
        </authorList>
    </citation>
    <scope>NUCLEOTIDE SEQUENCE [LARGE SCALE GENOMIC DNA]</scope>
    <source>
        <strain evidence="2">DSM 15624 / JCM 10476 / NCIMB 786</strain>
    </source>
</reference>
<evidence type="ECO:0000313" key="1">
    <source>
        <dbReference type="EMBL" id="AGB31718.1"/>
    </source>
</evidence>
<gene>
    <name evidence="1" type="ordered locus">Natpe_1844</name>
</gene>
<dbReference type="STRING" id="797303.Natpe_1844"/>
<dbReference type="AlphaFoldDB" id="L0JLJ6"/>
<dbReference type="HOGENOM" id="CLU_1551867_0_0_2"/>